<dbReference type="Proteomes" id="UP000886744">
    <property type="component" value="Unassembled WGS sequence"/>
</dbReference>
<dbReference type="InterPro" id="IPR050398">
    <property type="entry name" value="HssS/ArlS-like"/>
</dbReference>
<dbReference type="EC" id="2.7.13.3" evidence="3"/>
<evidence type="ECO:0000313" key="17">
    <source>
        <dbReference type="EMBL" id="HIR62762.1"/>
    </source>
</evidence>
<evidence type="ECO:0000256" key="14">
    <source>
        <dbReference type="SAM" id="Phobius"/>
    </source>
</evidence>
<keyword evidence="10" id="KW-0067">ATP-binding</keyword>
<dbReference type="GO" id="GO:0000155">
    <property type="term" value="F:phosphorelay sensor kinase activity"/>
    <property type="evidence" value="ECO:0007669"/>
    <property type="project" value="InterPro"/>
</dbReference>
<name>A0A9D1E1A7_9BACT</name>
<feature type="transmembrane region" description="Helical" evidence="14">
    <location>
        <begin position="252"/>
        <end position="272"/>
    </location>
</feature>
<feature type="domain" description="HAMP" evidence="16">
    <location>
        <begin position="910"/>
        <end position="962"/>
    </location>
</feature>
<protein>
    <recommendedName>
        <fullName evidence="3">histidine kinase</fullName>
        <ecNumber evidence="3">2.7.13.3</ecNumber>
    </recommendedName>
</protein>
<dbReference type="InterPro" id="IPR036890">
    <property type="entry name" value="HATPase_C_sf"/>
</dbReference>
<dbReference type="Gene3D" id="1.10.287.130">
    <property type="match status" value="1"/>
</dbReference>
<dbReference type="AlphaFoldDB" id="A0A9D1E1A7"/>
<keyword evidence="5" id="KW-0597">Phosphoprotein</keyword>
<comment type="subcellular location">
    <subcellularLocation>
        <location evidence="2">Cell membrane</location>
        <topology evidence="2">Multi-pass membrane protein</topology>
    </subcellularLocation>
</comment>
<evidence type="ECO:0000256" key="3">
    <source>
        <dbReference type="ARBA" id="ARBA00012438"/>
    </source>
</evidence>
<dbReference type="Pfam" id="PF02518">
    <property type="entry name" value="HATPase_c"/>
    <property type="match status" value="1"/>
</dbReference>
<reference evidence="17" key="2">
    <citation type="journal article" date="2021" name="PeerJ">
        <title>Extensive microbial diversity within the chicken gut microbiome revealed by metagenomics and culture.</title>
        <authorList>
            <person name="Gilroy R."/>
            <person name="Ravi A."/>
            <person name="Getino M."/>
            <person name="Pursley I."/>
            <person name="Horton D.L."/>
            <person name="Alikhan N.F."/>
            <person name="Baker D."/>
            <person name="Gharbi K."/>
            <person name="Hall N."/>
            <person name="Watson M."/>
            <person name="Adriaenssens E.M."/>
            <person name="Foster-Nyarko E."/>
            <person name="Jarju S."/>
            <person name="Secka A."/>
            <person name="Antonio M."/>
            <person name="Oren A."/>
            <person name="Chaudhuri R.R."/>
            <person name="La Ragione R."/>
            <person name="Hildebrand F."/>
            <person name="Pallen M.J."/>
        </authorList>
    </citation>
    <scope>NUCLEOTIDE SEQUENCE</scope>
    <source>
        <strain evidence="17">ChiHjej13B12-12457</strain>
    </source>
</reference>
<dbReference type="SMART" id="SM00387">
    <property type="entry name" value="HATPase_c"/>
    <property type="match status" value="1"/>
</dbReference>
<feature type="transmembrane region" description="Helical" evidence="14">
    <location>
        <begin position="677"/>
        <end position="698"/>
    </location>
</feature>
<dbReference type="GO" id="GO:0005524">
    <property type="term" value="F:ATP binding"/>
    <property type="evidence" value="ECO:0007669"/>
    <property type="project" value="UniProtKB-KW"/>
</dbReference>
<dbReference type="PRINTS" id="PR00344">
    <property type="entry name" value="BCTRLSENSOR"/>
</dbReference>
<feature type="transmembrane region" description="Helical" evidence="14">
    <location>
        <begin position="377"/>
        <end position="397"/>
    </location>
</feature>
<dbReference type="Gene3D" id="3.30.565.10">
    <property type="entry name" value="Histidine kinase-like ATPase, C-terminal domain"/>
    <property type="match status" value="1"/>
</dbReference>
<evidence type="ECO:0000256" key="13">
    <source>
        <dbReference type="ARBA" id="ARBA00023136"/>
    </source>
</evidence>
<dbReference type="CDD" id="cd00082">
    <property type="entry name" value="HisKA"/>
    <property type="match status" value="1"/>
</dbReference>
<feature type="domain" description="Histidine kinase" evidence="15">
    <location>
        <begin position="979"/>
        <end position="1191"/>
    </location>
</feature>
<keyword evidence="4" id="KW-1003">Cell membrane</keyword>
<dbReference type="InterPro" id="IPR003661">
    <property type="entry name" value="HisK_dim/P_dom"/>
</dbReference>
<feature type="transmembrane region" description="Helical" evidence="14">
    <location>
        <begin position="228"/>
        <end position="245"/>
    </location>
</feature>
<evidence type="ECO:0000256" key="12">
    <source>
        <dbReference type="ARBA" id="ARBA00023012"/>
    </source>
</evidence>
<dbReference type="InterPro" id="IPR003660">
    <property type="entry name" value="HAMP_dom"/>
</dbReference>
<feature type="transmembrane region" description="Helical" evidence="14">
    <location>
        <begin position="417"/>
        <end position="437"/>
    </location>
</feature>
<evidence type="ECO:0000256" key="8">
    <source>
        <dbReference type="ARBA" id="ARBA00022741"/>
    </source>
</evidence>
<dbReference type="PROSITE" id="PS50885">
    <property type="entry name" value="HAMP"/>
    <property type="match status" value="1"/>
</dbReference>
<dbReference type="PANTHER" id="PTHR45528">
    <property type="entry name" value="SENSOR HISTIDINE KINASE CPXA"/>
    <property type="match status" value="1"/>
</dbReference>
<keyword evidence="12" id="KW-0902">Two-component regulatory system</keyword>
<dbReference type="InterPro" id="IPR003594">
    <property type="entry name" value="HATPase_dom"/>
</dbReference>
<feature type="transmembrane region" description="Helical" evidence="14">
    <location>
        <begin position="886"/>
        <end position="908"/>
    </location>
</feature>
<evidence type="ECO:0000256" key="7">
    <source>
        <dbReference type="ARBA" id="ARBA00022692"/>
    </source>
</evidence>
<evidence type="ECO:0000256" key="11">
    <source>
        <dbReference type="ARBA" id="ARBA00022989"/>
    </source>
</evidence>
<dbReference type="EMBL" id="DVHI01000057">
    <property type="protein sequence ID" value="HIR62762.1"/>
    <property type="molecule type" value="Genomic_DNA"/>
</dbReference>
<keyword evidence="11 14" id="KW-1133">Transmembrane helix</keyword>
<evidence type="ECO:0000256" key="9">
    <source>
        <dbReference type="ARBA" id="ARBA00022777"/>
    </source>
</evidence>
<dbReference type="SUPFAM" id="SSF55874">
    <property type="entry name" value="ATPase domain of HSP90 chaperone/DNA topoisomerase II/histidine kinase"/>
    <property type="match status" value="1"/>
</dbReference>
<evidence type="ECO:0000313" key="18">
    <source>
        <dbReference type="Proteomes" id="UP000886744"/>
    </source>
</evidence>
<accession>A0A9D1E1A7</accession>
<dbReference type="Pfam" id="PF00672">
    <property type="entry name" value="HAMP"/>
    <property type="match status" value="1"/>
</dbReference>
<evidence type="ECO:0000259" key="15">
    <source>
        <dbReference type="PROSITE" id="PS50109"/>
    </source>
</evidence>
<feature type="transmembrane region" description="Helical" evidence="14">
    <location>
        <begin position="719"/>
        <end position="744"/>
    </location>
</feature>
<evidence type="ECO:0000256" key="1">
    <source>
        <dbReference type="ARBA" id="ARBA00000085"/>
    </source>
</evidence>
<comment type="catalytic activity">
    <reaction evidence="1">
        <text>ATP + protein L-histidine = ADP + protein N-phospho-L-histidine.</text>
        <dbReference type="EC" id="2.7.13.3"/>
    </reaction>
</comment>
<keyword evidence="9" id="KW-0418">Kinase</keyword>
<dbReference type="SUPFAM" id="SSF47384">
    <property type="entry name" value="Homodimeric domain of signal transducing histidine kinase"/>
    <property type="match status" value="1"/>
</dbReference>
<dbReference type="CDD" id="cd06225">
    <property type="entry name" value="HAMP"/>
    <property type="match status" value="1"/>
</dbReference>
<dbReference type="InterPro" id="IPR005467">
    <property type="entry name" value="His_kinase_dom"/>
</dbReference>
<dbReference type="InterPro" id="IPR004358">
    <property type="entry name" value="Sig_transdc_His_kin-like_C"/>
</dbReference>
<evidence type="ECO:0000256" key="5">
    <source>
        <dbReference type="ARBA" id="ARBA00022553"/>
    </source>
</evidence>
<comment type="caution">
    <text evidence="17">The sequence shown here is derived from an EMBL/GenBank/DDBJ whole genome shotgun (WGS) entry which is preliminary data.</text>
</comment>
<keyword evidence="8" id="KW-0547">Nucleotide-binding</keyword>
<keyword evidence="13 14" id="KW-0472">Membrane</keyword>
<keyword evidence="7 14" id="KW-0812">Transmembrane</keyword>
<evidence type="ECO:0000256" key="10">
    <source>
        <dbReference type="ARBA" id="ARBA00022840"/>
    </source>
</evidence>
<feature type="transmembrane region" description="Helical" evidence="14">
    <location>
        <begin position="292"/>
        <end position="314"/>
    </location>
</feature>
<dbReference type="CDD" id="cd00075">
    <property type="entry name" value="HATPase"/>
    <property type="match status" value="1"/>
</dbReference>
<dbReference type="PANTHER" id="PTHR45528:SF1">
    <property type="entry name" value="SENSOR HISTIDINE KINASE CPXA"/>
    <property type="match status" value="1"/>
</dbReference>
<keyword evidence="6" id="KW-0808">Transferase</keyword>
<dbReference type="GO" id="GO:0005886">
    <property type="term" value="C:plasma membrane"/>
    <property type="evidence" value="ECO:0007669"/>
    <property type="project" value="UniProtKB-SubCell"/>
</dbReference>
<sequence>MRTLFRNIRRFISDNRISIFWSLALCFFMLSFFHITPNSSGRKTDRVERMLHKRENVLQKYVDMAFEIPADQWMEFDDFPEDMVLYRYVNGELQSWANTFPISNDDIGVRSSWYRIHDLRNRNIFNLPLAFLNEPVQYVNLGHSWYIVKLFQQDNMFIIGAIEVMQQYSSENSVLHNSVNRNLGLTAPYTTAPVYIDDINVVYTSDGTPAFSVLRNESLTDSNHRSSGMRWAALLMALMAILSFHSKYRKLVSLYFTLGGIFLLQLCSFMMIQDIPVDAQLFSPMLYADGNFNSFGALMVFHIFVLLYCIATYNSRKIIIKDIWTSRPAIRNIKISAIGLAIISLAAYIHISFRSLILNSSINFDLFQINNISLHTIVTFVIYGLLFLAGLLLLNIFIPSAIRHYRFRRKRHSKRLILGYVLMSSIYITACVGIFSFQKECENIRMLTGRLAIERDLALEMQLQSIEKSIISDPLIRRLTGNPEYESIILNRLAERYFFNILQEYNIRLAVCNRYQSILTQDYSGPVNCFNYYKDIIDNYGVRLSEGSAFYYLDYFRNNISYLGAFSIIRGEMRYDLYLEIDSKTSSDNIGYPSALLDNLTPAANTVRYPYSLAKYHNGRLTSHQGRYNFPVSINVYSFEEGFSHYFMEETVLFVNKLPGTNMIAVSRPARGIFPTLISFSYVLLCFGLLLIALPRLFRKRNRESLFRPKRSFRMKMTILLTASMVGALIIMAIGSVVIIIGYINGNNNMMMEETMLSVQGTLTKMIRTTENYDELNTAEVFNAMNIVAQNSQVDINLFDPDGRLIRTTKPEVFNEYLASARMNPDAYCDLVYKKRMQVILEEHISTLSYHSLYTPLYNEKGVLLAIANIPFFINDTNFEYDATPIIAAIVNLYLILIIIALFVGITMSNSITKPLREISRNMQAMDITHRLGHINYKADDELGLLVRTYNQMIDDLDRSAKELAQSEREQAWREMARQIAHEIKNPLTPMKLSIQHLIRLKKQDIPGWQDRFDALASSLIEQIDILSNTASEFSSFAKFYNEEVSEVDLVEILSEQRILFDNYDHIGMTFRCTLDKAVILARKSQITRAFVNLITNAIQAVENQERGEIIVTLRMTPGFYRADIEDNGGGVSEENLEKLFRPNFTTKTRGSGLGLAICKNIVTQSHGDIYYTPSEELGGADFTVILPMYTEVSEDYT</sequence>
<reference evidence="17" key="1">
    <citation type="submission" date="2020-10" db="EMBL/GenBank/DDBJ databases">
        <authorList>
            <person name="Gilroy R."/>
        </authorList>
    </citation>
    <scope>NUCLEOTIDE SEQUENCE</scope>
    <source>
        <strain evidence="17">ChiHjej13B12-12457</strain>
    </source>
</reference>
<dbReference type="SMART" id="SM00304">
    <property type="entry name" value="HAMP"/>
    <property type="match status" value="1"/>
</dbReference>
<dbReference type="Gene3D" id="6.10.340.10">
    <property type="match status" value="1"/>
</dbReference>
<evidence type="ECO:0000256" key="4">
    <source>
        <dbReference type="ARBA" id="ARBA00022475"/>
    </source>
</evidence>
<gene>
    <name evidence="17" type="ORF">IAC94_04480</name>
</gene>
<evidence type="ECO:0000256" key="6">
    <source>
        <dbReference type="ARBA" id="ARBA00022679"/>
    </source>
</evidence>
<dbReference type="InterPro" id="IPR036097">
    <property type="entry name" value="HisK_dim/P_sf"/>
</dbReference>
<feature type="transmembrane region" description="Helical" evidence="14">
    <location>
        <begin position="335"/>
        <end position="357"/>
    </location>
</feature>
<dbReference type="PROSITE" id="PS50109">
    <property type="entry name" value="HIS_KIN"/>
    <property type="match status" value="1"/>
</dbReference>
<dbReference type="SUPFAM" id="SSF158472">
    <property type="entry name" value="HAMP domain-like"/>
    <property type="match status" value="1"/>
</dbReference>
<evidence type="ECO:0000256" key="2">
    <source>
        <dbReference type="ARBA" id="ARBA00004651"/>
    </source>
</evidence>
<organism evidence="17 18">
    <name type="scientific">Candidatus Coprenecus avistercoris</name>
    <dbReference type="NCBI Taxonomy" id="2840730"/>
    <lineage>
        <taxon>Bacteria</taxon>
        <taxon>Pseudomonadati</taxon>
        <taxon>Bacteroidota</taxon>
        <taxon>Bacteroidia</taxon>
        <taxon>Bacteroidales</taxon>
        <taxon>Rikenellaceae</taxon>
        <taxon>Rikenellaceae incertae sedis</taxon>
        <taxon>Candidatus Coprenecus</taxon>
    </lineage>
</organism>
<evidence type="ECO:0000259" key="16">
    <source>
        <dbReference type="PROSITE" id="PS50885"/>
    </source>
</evidence>
<proteinExistence type="predicted"/>